<proteinExistence type="predicted"/>
<comment type="caution">
    <text evidence="2">The sequence shown here is derived from an EMBL/GenBank/DDBJ whole genome shotgun (WGS) entry which is preliminary data.</text>
</comment>
<organism evidence="2 3">
    <name type="scientific">Aureimonas ureilytica</name>
    <dbReference type="NCBI Taxonomy" id="401562"/>
    <lineage>
        <taxon>Bacteria</taxon>
        <taxon>Pseudomonadati</taxon>
        <taxon>Pseudomonadota</taxon>
        <taxon>Alphaproteobacteria</taxon>
        <taxon>Hyphomicrobiales</taxon>
        <taxon>Aurantimonadaceae</taxon>
        <taxon>Aureimonas</taxon>
    </lineage>
</organism>
<name>A0A175R4B2_9HYPH</name>
<dbReference type="AlphaFoldDB" id="A0A175R4B2"/>
<dbReference type="PATRIC" id="fig|401562.3.peg.3487"/>
<sequence>MDVKPKRLEAQSAGSIAGRLFLTGPTIASKREKGRKKSSESRGGFCRDDAMRGERGFDPVHGTQSGAARLETQGPCPSAIKLSEKTKKPGSKAGLGISDQRRT</sequence>
<evidence type="ECO:0000313" key="2">
    <source>
        <dbReference type="EMBL" id="KTQ86967.1"/>
    </source>
</evidence>
<feature type="compositionally biased region" description="Basic and acidic residues" evidence="1">
    <location>
        <begin position="37"/>
        <end position="58"/>
    </location>
</feature>
<dbReference type="RefSeq" id="WP_058636079.1">
    <property type="nucleotide sequence ID" value="NZ_LDPZ01000046.1"/>
</dbReference>
<dbReference type="Proteomes" id="UP000078272">
    <property type="component" value="Unassembled WGS sequence"/>
</dbReference>
<dbReference type="EMBL" id="LDPZ01000046">
    <property type="protein sequence ID" value="KTQ86967.1"/>
    <property type="molecule type" value="Genomic_DNA"/>
</dbReference>
<protein>
    <submittedName>
        <fullName evidence="2">Uncharacterized protein</fullName>
    </submittedName>
</protein>
<evidence type="ECO:0000313" key="3">
    <source>
        <dbReference type="Proteomes" id="UP000078272"/>
    </source>
</evidence>
<accession>A0A175R4B2</accession>
<gene>
    <name evidence="2" type="ORF">NS226_17735</name>
</gene>
<evidence type="ECO:0000256" key="1">
    <source>
        <dbReference type="SAM" id="MobiDB-lite"/>
    </source>
</evidence>
<reference evidence="2 3" key="1">
    <citation type="journal article" date="2016" name="Front. Microbiol.">
        <title>Genomic Resource of Rice Seed Associated Bacteria.</title>
        <authorList>
            <person name="Midha S."/>
            <person name="Bansal K."/>
            <person name="Sharma S."/>
            <person name="Kumar N."/>
            <person name="Patil P.P."/>
            <person name="Chaudhry V."/>
            <person name="Patil P.B."/>
        </authorList>
    </citation>
    <scope>NUCLEOTIDE SEQUENCE [LARGE SCALE GENOMIC DNA]</scope>
    <source>
        <strain evidence="2 3">NS226</strain>
    </source>
</reference>
<feature type="region of interest" description="Disordered" evidence="1">
    <location>
        <begin position="25"/>
        <end position="103"/>
    </location>
</feature>